<reference evidence="2 3" key="1">
    <citation type="journal article" date="2021" name="Elife">
        <title>Chloroplast acquisition without the gene transfer in kleptoplastic sea slugs, Plakobranchus ocellatus.</title>
        <authorList>
            <person name="Maeda T."/>
            <person name="Takahashi S."/>
            <person name="Yoshida T."/>
            <person name="Shimamura S."/>
            <person name="Takaki Y."/>
            <person name="Nagai Y."/>
            <person name="Toyoda A."/>
            <person name="Suzuki Y."/>
            <person name="Arimoto A."/>
            <person name="Ishii H."/>
            <person name="Satoh N."/>
            <person name="Nishiyama T."/>
            <person name="Hasebe M."/>
            <person name="Maruyama T."/>
            <person name="Minagawa J."/>
            <person name="Obokata J."/>
            <person name="Shigenobu S."/>
        </authorList>
    </citation>
    <scope>NUCLEOTIDE SEQUENCE [LARGE SCALE GENOMIC DNA]</scope>
</reference>
<comment type="caution">
    <text evidence="2">The sequence shown here is derived from an EMBL/GenBank/DDBJ whole genome shotgun (WGS) entry which is preliminary data.</text>
</comment>
<dbReference type="EMBL" id="BLXT01000394">
    <property type="protein sequence ID" value="GFN76469.1"/>
    <property type="molecule type" value="Genomic_DNA"/>
</dbReference>
<proteinExistence type="predicted"/>
<evidence type="ECO:0000313" key="3">
    <source>
        <dbReference type="Proteomes" id="UP000735302"/>
    </source>
</evidence>
<organism evidence="2 3">
    <name type="scientific">Plakobranchus ocellatus</name>
    <dbReference type="NCBI Taxonomy" id="259542"/>
    <lineage>
        <taxon>Eukaryota</taxon>
        <taxon>Metazoa</taxon>
        <taxon>Spiralia</taxon>
        <taxon>Lophotrochozoa</taxon>
        <taxon>Mollusca</taxon>
        <taxon>Gastropoda</taxon>
        <taxon>Heterobranchia</taxon>
        <taxon>Euthyneura</taxon>
        <taxon>Panpulmonata</taxon>
        <taxon>Sacoglossa</taxon>
        <taxon>Placobranchoidea</taxon>
        <taxon>Plakobranchidae</taxon>
        <taxon>Plakobranchus</taxon>
    </lineage>
</organism>
<dbReference type="Proteomes" id="UP000735302">
    <property type="component" value="Unassembled WGS sequence"/>
</dbReference>
<evidence type="ECO:0000256" key="1">
    <source>
        <dbReference type="SAM" id="MobiDB-lite"/>
    </source>
</evidence>
<feature type="compositionally biased region" description="Acidic residues" evidence="1">
    <location>
        <begin position="1"/>
        <end position="24"/>
    </location>
</feature>
<sequence length="92" mass="10840">EEEEEEEREEEEEEEEEREAEEEEEKKRQIRQNHKVQISNAPFAFLRQAHTESPNRIMINKCITVPCGYSWSVFNSGHNTPDVKPGAHQDKS</sequence>
<feature type="non-terminal residue" evidence="2">
    <location>
        <position position="1"/>
    </location>
</feature>
<keyword evidence="3" id="KW-1185">Reference proteome</keyword>
<evidence type="ECO:0000313" key="2">
    <source>
        <dbReference type="EMBL" id="GFN76469.1"/>
    </source>
</evidence>
<feature type="region of interest" description="Disordered" evidence="1">
    <location>
        <begin position="1"/>
        <end position="33"/>
    </location>
</feature>
<dbReference type="AlphaFoldDB" id="A0AAV3Y0P5"/>
<name>A0AAV3Y0P5_9GAST</name>
<protein>
    <submittedName>
        <fullName evidence="2">Uncharacterized protein</fullName>
    </submittedName>
</protein>
<accession>A0AAV3Y0P5</accession>
<gene>
    <name evidence="2" type="ORF">PoB_000297500</name>
</gene>